<sequence>MSTSIFTDTYDAGPINNDSTGTASQIPIATCSTAFPIPNLTLYRAGISPPASDIDYYRFIPSAQRVITVVTTVQGGISNDLSLLVQLLDATGSNVLAGGIVTYAQPLTLTTYNLNLGSQYFVRVGATNPSVSNPEQKTYALLVCQSDFTITPTPLPPPPTPTPLGAVPDAYEPNNTPQQVTQTNVSFINVGQQLTNLNFYTSALGSNGEPPIFHEGDVDWYFFYGRAGSTYRVTTAVQPGVDTELFIYRYDQLPPNNLFTNAGLVAANDDYQPLDRGSQVIFVAPYEGVYWIKLWNKDRSPRIGGQTYSLTVVELAPGTPTPTSSPTPFPGGADRFEYNGDFDSATLIAPGVKYDNLNFVPFQPPSPDTVDNDFFRMPVKQGVYYTCETLDLAGGADTNIIVYNQDRVGIGGNDDISPENKTIGRFESRFVWLSGYTGYAYILIGEVNPPRANEGQIRSYSLICNIGLPPTPTPTPNPFPPTATPPPLPPTPRPPEDTPTPFPTPRPAQNLVVRPVEPSLSQPTVAPTPTPRVLLIDVQIFNDRNRNGLLDPGEGIIGAPVRLSDERSGAPLGQAFTDSDGRVRVSIVNDGPVRVNVPLFGFSTVVDQPSATLRIGIEPLIALPERIP</sequence>
<accession>A0A2M8QH57</accession>
<name>A0A2M8QH57_9CHLR</name>
<dbReference type="PANTHER" id="PTHR13037">
    <property type="entry name" value="FORMIN"/>
    <property type="match status" value="1"/>
</dbReference>
<reference evidence="3 4" key="1">
    <citation type="submission" date="2017-11" db="EMBL/GenBank/DDBJ databases">
        <title>Evolution of Phototrophy in the Chloroflexi Phylum Driven by Horizontal Gene Transfer.</title>
        <authorList>
            <person name="Ward L.M."/>
            <person name="Hemp J."/>
            <person name="Shih P.M."/>
            <person name="Mcglynn S.E."/>
            <person name="Fischer W."/>
        </authorList>
    </citation>
    <scope>NUCLEOTIDE SEQUENCE [LARGE SCALE GENOMIC DNA]</scope>
    <source>
        <strain evidence="3">JP3_7</strain>
    </source>
</reference>
<dbReference type="PANTHER" id="PTHR13037:SF24">
    <property type="entry name" value="POLYCOMB PROTEIN PCL-RELATED"/>
    <property type="match status" value="1"/>
</dbReference>
<keyword evidence="1" id="KW-0945">Host-virus interaction</keyword>
<dbReference type="InterPro" id="IPR013783">
    <property type="entry name" value="Ig-like_fold"/>
</dbReference>
<proteinExistence type="predicted"/>
<dbReference type="PRINTS" id="PR01217">
    <property type="entry name" value="PRICHEXTENSN"/>
</dbReference>
<dbReference type="Gene3D" id="2.60.40.10">
    <property type="entry name" value="Immunoglobulins"/>
    <property type="match status" value="1"/>
</dbReference>
<organism evidence="3 4">
    <name type="scientific">Candidatus Thermofonsia Clade 3 bacterium</name>
    <dbReference type="NCBI Taxonomy" id="2364212"/>
    <lineage>
        <taxon>Bacteria</taxon>
        <taxon>Bacillati</taxon>
        <taxon>Chloroflexota</taxon>
        <taxon>Candidatus Thermofontia</taxon>
        <taxon>Candidatus Thermofonsia Clade 3</taxon>
    </lineage>
</organism>
<comment type="caution">
    <text evidence="3">The sequence shown here is derived from an EMBL/GenBank/DDBJ whole genome shotgun (WGS) entry which is preliminary data.</text>
</comment>
<feature type="compositionally biased region" description="Pro residues" evidence="2">
    <location>
        <begin position="471"/>
        <end position="506"/>
    </location>
</feature>
<evidence type="ECO:0000256" key="1">
    <source>
        <dbReference type="ARBA" id="ARBA00022581"/>
    </source>
</evidence>
<feature type="region of interest" description="Disordered" evidence="2">
    <location>
        <begin position="471"/>
        <end position="508"/>
    </location>
</feature>
<evidence type="ECO:0000256" key="2">
    <source>
        <dbReference type="SAM" id="MobiDB-lite"/>
    </source>
</evidence>
<evidence type="ECO:0008006" key="5">
    <source>
        <dbReference type="Google" id="ProtNLM"/>
    </source>
</evidence>
<evidence type="ECO:0000313" key="3">
    <source>
        <dbReference type="EMBL" id="PJF49104.1"/>
    </source>
</evidence>
<dbReference type="Gene3D" id="2.60.120.380">
    <property type="match status" value="2"/>
</dbReference>
<protein>
    <recommendedName>
        <fullName evidence="5">Peptidase C-terminal archaeal/bacterial domain-containing protein</fullName>
    </recommendedName>
</protein>
<gene>
    <name evidence="3" type="ORF">CUN48_00375</name>
</gene>
<dbReference type="AlphaFoldDB" id="A0A2M8QH57"/>
<dbReference type="EMBL" id="PGTN01000001">
    <property type="protein sequence ID" value="PJF49104.1"/>
    <property type="molecule type" value="Genomic_DNA"/>
</dbReference>
<evidence type="ECO:0000313" key="4">
    <source>
        <dbReference type="Proteomes" id="UP000230790"/>
    </source>
</evidence>
<dbReference type="Proteomes" id="UP000230790">
    <property type="component" value="Unassembled WGS sequence"/>
</dbReference>